<comment type="cofactor">
    <cofactor evidence="1">
        <name>Ca(2+)</name>
        <dbReference type="ChEBI" id="CHEBI:29108"/>
    </cofactor>
</comment>
<feature type="domain" description="PI-PLC Y-box" evidence="22">
    <location>
        <begin position="606"/>
        <end position="718"/>
    </location>
</feature>
<feature type="region of interest" description="Disordered" evidence="18">
    <location>
        <begin position="1560"/>
        <end position="1588"/>
    </location>
</feature>
<dbReference type="InterPro" id="IPR002048">
    <property type="entry name" value="EF_hand_dom"/>
</dbReference>
<dbReference type="CDD" id="cd20247">
    <property type="entry name" value="DWORF"/>
    <property type="match status" value="1"/>
</dbReference>
<dbReference type="SUPFAM" id="SSF49562">
    <property type="entry name" value="C2 domain (Calcium/lipid-binding domain, CaLB)"/>
    <property type="match status" value="1"/>
</dbReference>
<dbReference type="InterPro" id="IPR035892">
    <property type="entry name" value="C2_domain_sf"/>
</dbReference>
<keyword evidence="9 17" id="KW-0378">Hydrolase</keyword>
<dbReference type="FunFam" id="1.10.238.10:FF:000005">
    <property type="entry name" value="Phosphoinositide phospholipase C"/>
    <property type="match status" value="1"/>
</dbReference>
<dbReference type="PANTHER" id="PTHR10336">
    <property type="entry name" value="PHOSPHOINOSITIDE-SPECIFIC PHOSPHOLIPASE C FAMILY PROTEIN"/>
    <property type="match status" value="1"/>
</dbReference>
<dbReference type="GO" id="GO:0005737">
    <property type="term" value="C:cytoplasm"/>
    <property type="evidence" value="ECO:0007669"/>
    <property type="project" value="UniProtKB-SubCell"/>
</dbReference>
<protein>
    <recommendedName>
        <fullName evidence="17">Phosphoinositide phospholipase C</fullName>
        <ecNumber evidence="17">3.1.4.11</ecNumber>
    </recommendedName>
</protein>
<dbReference type="FunFam" id="1.10.238.10:FF:000036">
    <property type="entry name" value="Phosphoinositide phospholipase C"/>
    <property type="match status" value="1"/>
</dbReference>
<dbReference type="FunFam" id="2.60.40.150:FF:000018">
    <property type="entry name" value="Phosphoinositide phospholipase C"/>
    <property type="match status" value="1"/>
</dbReference>
<evidence type="ECO:0000256" key="18">
    <source>
        <dbReference type="SAM" id="MobiDB-lite"/>
    </source>
</evidence>
<feature type="compositionally biased region" description="Basic and acidic residues" evidence="18">
    <location>
        <begin position="945"/>
        <end position="963"/>
    </location>
</feature>
<dbReference type="SMART" id="SM00148">
    <property type="entry name" value="PLCXc"/>
    <property type="match status" value="1"/>
</dbReference>
<accession>A0A8K1G403</accession>
<dbReference type="Pfam" id="PF22030">
    <property type="entry name" value="DWORF"/>
    <property type="match status" value="1"/>
</dbReference>
<keyword evidence="19" id="KW-1133">Transmembrane helix</keyword>
<evidence type="ECO:0000256" key="11">
    <source>
        <dbReference type="ARBA" id="ARBA00022963"/>
    </source>
</evidence>
<keyword evidence="11 17" id="KW-0442">Lipid degradation</keyword>
<dbReference type="Proteomes" id="UP000796761">
    <property type="component" value="Unassembled WGS sequence"/>
</dbReference>
<keyword evidence="14" id="KW-0807">Transducer</keyword>
<evidence type="ECO:0000256" key="10">
    <source>
        <dbReference type="ARBA" id="ARBA00022837"/>
    </source>
</evidence>
<dbReference type="InterPro" id="IPR000909">
    <property type="entry name" value="PLipase_C_PInositol-sp_X_dom"/>
</dbReference>
<evidence type="ECO:0000313" key="24">
    <source>
        <dbReference type="EMBL" id="TRZ11227.1"/>
    </source>
</evidence>
<keyword evidence="5" id="KW-0963">Cytoplasm</keyword>
<name>A0A8K1G403_9PASS</name>
<dbReference type="SMART" id="SM00054">
    <property type="entry name" value="EFh"/>
    <property type="match status" value="2"/>
</dbReference>
<reference evidence="24" key="1">
    <citation type="submission" date="2019-04" db="EMBL/GenBank/DDBJ databases">
        <title>Genome assembly of Zosterops borbonicus 15179.</title>
        <authorList>
            <person name="Leroy T."/>
            <person name="Anselmetti Y."/>
            <person name="Tilak M.-K."/>
            <person name="Nabholz B."/>
        </authorList>
    </citation>
    <scope>NUCLEOTIDE SEQUENCE</scope>
    <source>
        <strain evidence="24">HGM_15179</strain>
        <tissue evidence="24">Muscle</tissue>
    </source>
</reference>
<dbReference type="Pfam" id="PF16457">
    <property type="entry name" value="PH_12"/>
    <property type="match status" value="1"/>
</dbReference>
<dbReference type="SUPFAM" id="SSF50729">
    <property type="entry name" value="PH domain-like"/>
    <property type="match status" value="1"/>
</dbReference>
<evidence type="ECO:0000256" key="5">
    <source>
        <dbReference type="ARBA" id="ARBA00022490"/>
    </source>
</evidence>
<dbReference type="InterPro" id="IPR001192">
    <property type="entry name" value="PI-PLC_fam"/>
</dbReference>
<dbReference type="SUPFAM" id="SSF47473">
    <property type="entry name" value="EF-hand"/>
    <property type="match status" value="1"/>
</dbReference>
<proteinExistence type="predicted"/>
<organism evidence="24 25">
    <name type="scientific">Zosterops borbonicus</name>
    <dbReference type="NCBI Taxonomy" id="364589"/>
    <lineage>
        <taxon>Eukaryota</taxon>
        <taxon>Metazoa</taxon>
        <taxon>Chordata</taxon>
        <taxon>Craniata</taxon>
        <taxon>Vertebrata</taxon>
        <taxon>Euteleostomi</taxon>
        <taxon>Archelosauria</taxon>
        <taxon>Archosauria</taxon>
        <taxon>Dinosauria</taxon>
        <taxon>Saurischia</taxon>
        <taxon>Theropoda</taxon>
        <taxon>Coelurosauria</taxon>
        <taxon>Aves</taxon>
        <taxon>Neognathae</taxon>
        <taxon>Neoaves</taxon>
        <taxon>Telluraves</taxon>
        <taxon>Australaves</taxon>
        <taxon>Passeriformes</taxon>
        <taxon>Sylvioidea</taxon>
        <taxon>Zosteropidae</taxon>
        <taxon>Zosterops</taxon>
    </lineage>
</organism>
<keyword evidence="8" id="KW-0677">Repeat</keyword>
<dbReference type="InterPro" id="IPR001711">
    <property type="entry name" value="PLipase_C_Pinositol-sp_Y"/>
</dbReference>
<dbReference type="PROSITE" id="PS50008">
    <property type="entry name" value="PIPLC_Y_DOMAIN"/>
    <property type="match status" value="1"/>
</dbReference>
<dbReference type="Pfam" id="PF00388">
    <property type="entry name" value="PI-PLC-X"/>
    <property type="match status" value="1"/>
</dbReference>
<keyword evidence="4" id="KW-1003">Cell membrane</keyword>
<feature type="region of interest" description="Disordered" evidence="18">
    <location>
        <begin position="1394"/>
        <end position="1413"/>
    </location>
</feature>
<evidence type="ECO:0000256" key="2">
    <source>
        <dbReference type="ARBA" id="ARBA00004236"/>
    </source>
</evidence>
<dbReference type="OrthoDB" id="269822at2759"/>
<dbReference type="FunFam" id="2.30.29.30:FF:000063">
    <property type="entry name" value="Phosphoinositide phospholipase C"/>
    <property type="match status" value="1"/>
</dbReference>
<feature type="compositionally biased region" description="Low complexity" evidence="18">
    <location>
        <begin position="1403"/>
        <end position="1413"/>
    </location>
</feature>
<evidence type="ECO:0000256" key="14">
    <source>
        <dbReference type="ARBA" id="ARBA00023224"/>
    </source>
</evidence>
<dbReference type="GO" id="GO:0004435">
    <property type="term" value="F:phosphatidylinositol-4,5-bisphosphate phospholipase C activity"/>
    <property type="evidence" value="ECO:0007669"/>
    <property type="project" value="UniProtKB-EC"/>
</dbReference>
<feature type="compositionally biased region" description="Basic and acidic residues" evidence="18">
    <location>
        <begin position="1041"/>
        <end position="1051"/>
    </location>
</feature>
<dbReference type="PROSITE" id="PS00018">
    <property type="entry name" value="EF_HAND_1"/>
    <property type="match status" value="1"/>
</dbReference>
<feature type="region of interest" description="Disordered" evidence="18">
    <location>
        <begin position="1034"/>
        <end position="1059"/>
    </location>
</feature>
<feature type="region of interest" description="Disordered" evidence="18">
    <location>
        <begin position="543"/>
        <end position="596"/>
    </location>
</feature>
<sequence length="1779" mass="196905">MSYWSLDKKSCLQYCRHFLADNGVFHVERCMSVMQSGTQMVKLKSGTKGLVRLFYLDEHRTCIRWRPSRKSEKAKIVIDSIYKVSEGRQSEIFHRHAEGSFDPSCCFTIYHGNHLESLDLITSNPEEARTWITGLKYLLAGISDEDSLAKRQRTHDHWVKQTFEEADKNGDGLLNIEEIHQLMHKLNVSLPRRKVRQMFQEADTDENQGTLNFEEFSVFYKMMSLRRDLYLLLLSYSDKKDHLTAEELAQFLRVEQKMNNVTPEYCLDIIQKFEVSEENKKQNVLGIEGFTSFMRSPACEVSNPLHRQVHQDMEQPLCHYYIASSHNTYLSGDQLLSQSRADMYARVLQAGCRCVEVDCWDGPDGEPVVHHGYTLTSKIPFRDVAETINKYAFIKNEFPVILSIENHCSIQQQKKIAQYLKEIFGDKLDLSSVSTGDPRQLPSPQDLKGKILVKGKKLPCSLGADAEEGEVSEEDSADEIEDDCKLKPCFSNGATQHQVESFIRTKLESLLKESQIRDKEDPDSFTVRALLKATHQSFNVNLKQNLDTKEGGKKSHGRSLMGNFGKHKVTHGASDDEDQQHPPGKEPGQPHRLARRRKTVKLCRALSDLVVYTNSVAAQDIVDDGSTGNVLSFSETRAHQAVQQKAEQFMLYNQRQLTRVYPSAYRIDSSNFNPVPYWNVGCQLVALNYQSEGRVMQLNEAKFRVNGNCGYVLKPQQMCKGTFNPYSADPLPASPKKQLILKIISGQQLPKPPDSMLGDRGEIIDPFVEVEIIGLPVDCCKDQTRVVDDNGFNPVWEETLTFTIHMPEIALVRFLVWDHDPIGRDFVGQRTVAFSSLVPGYRHVYLEGLTEASIFVHIIINETYGKWSPLILNPSYTIMHFLGATKGRQLMGLRGLFSKAPRAGTAEPGAPHVRKRSIGERILRRTASAPAKGRKKSKMGLLEAAEMKDSTSEPAELKDKDGVVWRPKRSSQVRPASMPVDRFLMVELPCPAEDTAQEAKGEEHTSANSDDHTNEEETSLKELVFPRLEQRANASHLASQFKKENDQRDSTADSLVPPPQEQHKHLVFANGVAQANHLVDYQENNLSDGTVPLMQESDSELPTEKSQHRNCADSKKEDDTKGCKEGKISLMGTSLSQKADVENHKYDTKKSTAAPLSPSSAVCSEGPDCDSTVALQHSDISHLIDEVSLSTEGEQDSTMSALIAQLDGTGDQSPLAPVSSPQGSSSQSPRAGPALPQVFAAELSSPCRHNLAPTKPNKPPLFSTPDTAVFSSLEDADNSTYTIIHGASPASECNSHRPSVCKKRLNGLESNLPGSSCSSSLSLLNANPQRNCATKPGLSWEAPEPASSFGSNSLIFEEGLGPPVPGEPWDSSSLQEVDGDSQELLVTACEYSREMSQRDPGHGTDSTSGSSSTALPCAAAAAAARGCSGPAGAAGRRLPLPPCEDTSVLWQQRPEQHRAGLCVPPHPTIQHGSPCKSKSLGDLTSEDISCNFESKYQYISRSFVSSGLRERRAQGAHPADALTERLRRLLAPELEHGREPEPERGDEDCPRALVRKLSSRSQSRVRNIASRARERQEAAGRPRPCPAVPGVMLRSKAGGPPAANRHSTGSYIARYLHGCPAERRGVPEGACAALVQQHGCGELPLPPGQHDQPEIYFLLRLCSHGNVPAVKCPGTSDPSADPAVPSWCVTGEYWCVTGEYWCVTGEYWKLEQRIRVAYAEYYKLKFSGVNVSGSAFENKRVPDPAVCAAQAPLSRLLVPVLLALGWILGCALMVYIVFS</sequence>
<dbReference type="SUPFAM" id="SSF51695">
    <property type="entry name" value="PLC-like phosphodiesterases"/>
    <property type="match status" value="1"/>
</dbReference>
<dbReference type="PROSITE" id="PS50007">
    <property type="entry name" value="PIPLC_X_DOMAIN"/>
    <property type="match status" value="1"/>
</dbReference>
<evidence type="ECO:0000256" key="13">
    <source>
        <dbReference type="ARBA" id="ARBA00023136"/>
    </source>
</evidence>
<feature type="compositionally biased region" description="Basic and acidic residues" evidence="18">
    <location>
        <begin position="1571"/>
        <end position="1580"/>
    </location>
</feature>
<dbReference type="SMART" id="SM00233">
    <property type="entry name" value="PH"/>
    <property type="match status" value="1"/>
</dbReference>
<dbReference type="InterPro" id="IPR018247">
    <property type="entry name" value="EF_Hand_1_Ca_BS"/>
</dbReference>
<keyword evidence="25" id="KW-1185">Reference proteome</keyword>
<feature type="domain" description="EF-hand" evidence="23">
    <location>
        <begin position="154"/>
        <end position="189"/>
    </location>
</feature>
<evidence type="ECO:0000256" key="6">
    <source>
        <dbReference type="ARBA" id="ARBA00022553"/>
    </source>
</evidence>
<evidence type="ECO:0000256" key="9">
    <source>
        <dbReference type="ARBA" id="ARBA00022801"/>
    </source>
</evidence>
<feature type="region of interest" description="Disordered" evidence="18">
    <location>
        <begin position="1351"/>
        <end position="1377"/>
    </location>
</feature>
<comment type="function">
    <text evidence="16">The production of the second messenger molecules diacylglycerol (DAG) and inositol 1,4,5-trisphosphate (IP3) is mediated by activated phosphatidylinositol-specific phospholipase C enzymes. This phospholipase activity is very sensitive to calcium. May be important for formation and maintenance of the neuronal network in the postnatal brain.</text>
</comment>
<dbReference type="InterPro" id="IPR015359">
    <property type="entry name" value="PLC_EF-hand-like"/>
</dbReference>
<keyword evidence="7" id="KW-0479">Metal-binding</keyword>
<comment type="catalytic activity">
    <reaction evidence="15">
        <text>a 1,2-diacyl-sn-glycero-3-phospho-(1D-myo-inositol-4,5-bisphosphate) + H2O = 1D-myo-inositol 1,4,5-trisphosphate + a 1,2-diacyl-sn-glycerol + H(+)</text>
        <dbReference type="Rhea" id="RHEA:33179"/>
        <dbReference type="ChEBI" id="CHEBI:15377"/>
        <dbReference type="ChEBI" id="CHEBI:15378"/>
        <dbReference type="ChEBI" id="CHEBI:17815"/>
        <dbReference type="ChEBI" id="CHEBI:58456"/>
        <dbReference type="ChEBI" id="CHEBI:203600"/>
        <dbReference type="EC" id="3.1.4.11"/>
    </reaction>
    <physiologicalReaction direction="left-to-right" evidence="15">
        <dbReference type="Rhea" id="RHEA:33180"/>
    </physiologicalReaction>
</comment>
<evidence type="ECO:0000256" key="16">
    <source>
        <dbReference type="ARBA" id="ARBA00054490"/>
    </source>
</evidence>
<evidence type="ECO:0000259" key="22">
    <source>
        <dbReference type="PROSITE" id="PS50008"/>
    </source>
</evidence>
<dbReference type="PROSITE" id="PS50003">
    <property type="entry name" value="PH_DOMAIN"/>
    <property type="match status" value="1"/>
</dbReference>
<dbReference type="Pfam" id="PF00168">
    <property type="entry name" value="C2"/>
    <property type="match status" value="1"/>
</dbReference>
<keyword evidence="10" id="KW-0106">Calcium</keyword>
<dbReference type="GO" id="GO:0005509">
    <property type="term" value="F:calcium ion binding"/>
    <property type="evidence" value="ECO:0007669"/>
    <property type="project" value="InterPro"/>
</dbReference>
<dbReference type="CDD" id="cd00275">
    <property type="entry name" value="C2_PLC_like"/>
    <property type="match status" value="1"/>
</dbReference>
<dbReference type="PANTHER" id="PTHR10336:SF51">
    <property type="entry name" value="1-PHOSPHATIDYLINOSITOL 4,5-BISPHOSPHATE PHOSPHODIESTERASE ETA-1"/>
    <property type="match status" value="1"/>
</dbReference>
<dbReference type="InterPro" id="IPR000008">
    <property type="entry name" value="C2_dom"/>
</dbReference>
<dbReference type="Gene3D" id="2.60.40.150">
    <property type="entry name" value="C2 domain"/>
    <property type="match status" value="1"/>
</dbReference>
<dbReference type="GO" id="GO:0005886">
    <property type="term" value="C:plasma membrane"/>
    <property type="evidence" value="ECO:0007669"/>
    <property type="project" value="UniProtKB-SubCell"/>
</dbReference>
<dbReference type="GO" id="GO:0051209">
    <property type="term" value="P:release of sequestered calcium ion into cytosol"/>
    <property type="evidence" value="ECO:0007669"/>
    <property type="project" value="TreeGrafter"/>
</dbReference>
<evidence type="ECO:0000259" key="21">
    <source>
        <dbReference type="PROSITE" id="PS50004"/>
    </source>
</evidence>
<evidence type="ECO:0000259" key="23">
    <source>
        <dbReference type="PROSITE" id="PS50222"/>
    </source>
</evidence>
<dbReference type="InterPro" id="IPR011993">
    <property type="entry name" value="PH-like_dom_sf"/>
</dbReference>
<dbReference type="InterPro" id="IPR017946">
    <property type="entry name" value="PLC-like_Pdiesterase_TIM-brl"/>
</dbReference>
<keyword evidence="6" id="KW-0597">Phosphoprotein</keyword>
<feature type="domain" description="EF-hand" evidence="23">
    <location>
        <begin position="190"/>
        <end position="226"/>
    </location>
</feature>
<dbReference type="GO" id="GO:0016042">
    <property type="term" value="P:lipid catabolic process"/>
    <property type="evidence" value="ECO:0007669"/>
    <property type="project" value="UniProtKB-KW"/>
</dbReference>
<feature type="region of interest" description="Disordered" evidence="18">
    <location>
        <begin position="925"/>
        <end position="976"/>
    </location>
</feature>
<evidence type="ECO:0000256" key="4">
    <source>
        <dbReference type="ARBA" id="ARBA00022475"/>
    </source>
</evidence>
<keyword evidence="19" id="KW-0812">Transmembrane</keyword>
<comment type="caution">
    <text evidence="24">The sequence shown here is derived from an EMBL/GenBank/DDBJ whole genome shotgun (WGS) entry which is preliminary data.</text>
</comment>
<evidence type="ECO:0000259" key="20">
    <source>
        <dbReference type="PROSITE" id="PS50003"/>
    </source>
</evidence>
<feature type="region of interest" description="Disordered" evidence="18">
    <location>
        <begin position="1208"/>
        <end position="1233"/>
    </location>
</feature>
<evidence type="ECO:0000313" key="25">
    <source>
        <dbReference type="Proteomes" id="UP000796761"/>
    </source>
</evidence>
<keyword evidence="12 17" id="KW-0443">Lipid metabolism</keyword>
<evidence type="ECO:0000256" key="17">
    <source>
        <dbReference type="RuleBase" id="RU361133"/>
    </source>
</evidence>
<dbReference type="EC" id="3.1.4.11" evidence="17"/>
<feature type="domain" description="C2" evidence="21">
    <location>
        <begin position="720"/>
        <end position="848"/>
    </location>
</feature>
<evidence type="ECO:0000256" key="1">
    <source>
        <dbReference type="ARBA" id="ARBA00001913"/>
    </source>
</evidence>
<dbReference type="SMART" id="SM00239">
    <property type="entry name" value="C2"/>
    <property type="match status" value="1"/>
</dbReference>
<dbReference type="GO" id="GO:0031449">
    <property type="term" value="P:regulation of slow-twitch skeletal muscle fiber contraction"/>
    <property type="evidence" value="ECO:0007669"/>
    <property type="project" value="InterPro"/>
</dbReference>
<evidence type="ECO:0000256" key="12">
    <source>
        <dbReference type="ARBA" id="ARBA00023098"/>
    </source>
</evidence>
<feature type="compositionally biased region" description="Low complexity" evidence="18">
    <location>
        <begin position="1219"/>
        <end position="1229"/>
    </location>
</feature>
<dbReference type="PROSITE" id="PS50004">
    <property type="entry name" value="C2"/>
    <property type="match status" value="1"/>
</dbReference>
<evidence type="ECO:0000256" key="8">
    <source>
        <dbReference type="ARBA" id="ARBA00022737"/>
    </source>
</evidence>
<dbReference type="GO" id="GO:0048015">
    <property type="term" value="P:phosphatidylinositol-mediated signaling"/>
    <property type="evidence" value="ECO:0007669"/>
    <property type="project" value="TreeGrafter"/>
</dbReference>
<evidence type="ECO:0000256" key="7">
    <source>
        <dbReference type="ARBA" id="ARBA00022723"/>
    </source>
</evidence>
<dbReference type="FunFam" id="3.20.20.190:FF:000006">
    <property type="entry name" value="Phosphoinositide phospholipase C"/>
    <property type="match status" value="1"/>
</dbReference>
<keyword evidence="13 19" id="KW-0472">Membrane</keyword>
<feature type="region of interest" description="Disordered" evidence="18">
    <location>
        <begin position="996"/>
        <end position="1018"/>
    </location>
</feature>
<comment type="subcellular location">
    <subcellularLocation>
        <location evidence="2">Cell membrane</location>
    </subcellularLocation>
    <subcellularLocation>
        <location evidence="3">Cytoplasm</location>
    </subcellularLocation>
</comment>
<dbReference type="Pfam" id="PF09279">
    <property type="entry name" value="EF-hand_like"/>
    <property type="match status" value="1"/>
</dbReference>
<evidence type="ECO:0000256" key="3">
    <source>
        <dbReference type="ARBA" id="ARBA00004496"/>
    </source>
</evidence>
<dbReference type="PRINTS" id="PR00390">
    <property type="entry name" value="PHPHLIPASEC"/>
</dbReference>
<feature type="region of interest" description="Disordered" evidence="18">
    <location>
        <begin position="1097"/>
        <end position="1125"/>
    </location>
</feature>
<feature type="compositionally biased region" description="Basic and acidic residues" evidence="18">
    <location>
        <begin position="997"/>
        <end position="1012"/>
    </location>
</feature>
<dbReference type="Gene3D" id="1.10.238.10">
    <property type="entry name" value="EF-hand"/>
    <property type="match status" value="2"/>
</dbReference>
<feature type="domain" description="PH" evidence="20">
    <location>
        <begin position="1"/>
        <end position="140"/>
    </location>
</feature>
<dbReference type="Pfam" id="PF00387">
    <property type="entry name" value="PI-PLC-Y"/>
    <property type="match status" value="1"/>
</dbReference>
<feature type="compositionally biased region" description="Basic and acidic residues" evidence="18">
    <location>
        <begin position="1102"/>
        <end position="1125"/>
    </location>
</feature>
<dbReference type="InterPro" id="IPR044529">
    <property type="entry name" value="DWORF"/>
</dbReference>
<dbReference type="FunFam" id="3.20.20.190:FF:000002">
    <property type="entry name" value="Phosphoinositide phospholipase C"/>
    <property type="match status" value="1"/>
</dbReference>
<dbReference type="InterPro" id="IPR001849">
    <property type="entry name" value="PH_domain"/>
</dbReference>
<dbReference type="GO" id="GO:0046488">
    <property type="term" value="P:phosphatidylinositol metabolic process"/>
    <property type="evidence" value="ECO:0007669"/>
    <property type="project" value="TreeGrafter"/>
</dbReference>
<dbReference type="InterPro" id="IPR011992">
    <property type="entry name" value="EF-hand-dom_pair"/>
</dbReference>
<dbReference type="Gene3D" id="2.30.29.30">
    <property type="entry name" value="Pleckstrin-homology domain (PH domain)/Phosphotyrosine-binding domain (PTB)"/>
    <property type="match status" value="1"/>
</dbReference>
<dbReference type="SMART" id="SM00149">
    <property type="entry name" value="PLCYc"/>
    <property type="match status" value="1"/>
</dbReference>
<dbReference type="CDD" id="cd13364">
    <property type="entry name" value="PH_PLC_eta"/>
    <property type="match status" value="1"/>
</dbReference>
<evidence type="ECO:0000256" key="19">
    <source>
        <dbReference type="SAM" id="Phobius"/>
    </source>
</evidence>
<dbReference type="Gene3D" id="3.20.20.190">
    <property type="entry name" value="Phosphatidylinositol (PI) phosphodiesterase"/>
    <property type="match status" value="1"/>
</dbReference>
<dbReference type="EMBL" id="SWJQ01000744">
    <property type="protein sequence ID" value="TRZ11227.1"/>
    <property type="molecule type" value="Genomic_DNA"/>
</dbReference>
<dbReference type="PROSITE" id="PS50222">
    <property type="entry name" value="EF_HAND_2"/>
    <property type="match status" value="2"/>
</dbReference>
<evidence type="ECO:0000256" key="15">
    <source>
        <dbReference type="ARBA" id="ARBA00023674"/>
    </source>
</evidence>
<gene>
    <name evidence="24" type="ORF">HGM15179_015899</name>
</gene>
<feature type="transmembrane region" description="Helical" evidence="19">
    <location>
        <begin position="1756"/>
        <end position="1778"/>
    </location>
</feature>